<dbReference type="Proteomes" id="UP001497527">
    <property type="component" value="Unassembled WGS sequence"/>
</dbReference>
<gene>
    <name evidence="1" type="ORF">T190423A01A_70041</name>
</gene>
<reference evidence="1 2" key="1">
    <citation type="submission" date="2024-05" db="EMBL/GenBank/DDBJ databases">
        <authorList>
            <person name="Duchaud E."/>
        </authorList>
    </citation>
    <scope>NUCLEOTIDE SEQUENCE [LARGE SCALE GENOMIC DNA]</scope>
    <source>
        <strain evidence="1">Ena-SAMPLE-TAB-13-05-2024-13:56:06:370-140308</strain>
    </source>
</reference>
<keyword evidence="2" id="KW-1185">Reference proteome</keyword>
<dbReference type="InterPro" id="IPR036196">
    <property type="entry name" value="Ptyr_pPase_sf"/>
</dbReference>
<sequence length="203" mass="23090">MNKKLTETIEKASKIPINNNRIEILNQLSSYIQNKIDQNKKIDINFICTHNSRRSHLGQVWMQTLAEHFNIKNLHAYSGGTEETAMAKPIVHTLTEQGFTINALSDNTNPVYAIKTSDNSLPIIGFSKKYDHSFNPTSSFAAIMTCSQADEGCPFVAGSDKRIPITYEDPKLYDNTTLQDEKYQERSYQIASEVYYILSQIKQ</sequence>
<dbReference type="Gene3D" id="3.40.50.2300">
    <property type="match status" value="1"/>
</dbReference>
<dbReference type="PANTHER" id="PTHR43428:SF1">
    <property type="entry name" value="ARSENATE REDUCTASE"/>
    <property type="match status" value="1"/>
</dbReference>
<organism evidence="1 2">
    <name type="scientific">Tenacibaculum polynesiense</name>
    <dbReference type="NCBI Taxonomy" id="3137857"/>
    <lineage>
        <taxon>Bacteria</taxon>
        <taxon>Pseudomonadati</taxon>
        <taxon>Bacteroidota</taxon>
        <taxon>Flavobacteriia</taxon>
        <taxon>Flavobacteriales</taxon>
        <taxon>Flavobacteriaceae</taxon>
        <taxon>Tenacibaculum</taxon>
    </lineage>
</organism>
<comment type="caution">
    <text evidence="1">The sequence shown here is derived from an EMBL/GenBank/DDBJ whole genome shotgun (WGS) entry which is preliminary data.</text>
</comment>
<evidence type="ECO:0000313" key="1">
    <source>
        <dbReference type="EMBL" id="CAL2104348.1"/>
    </source>
</evidence>
<name>A0ABP1F1D6_9FLAO</name>
<dbReference type="RefSeq" id="WP_348718660.1">
    <property type="nucleotide sequence ID" value="NZ_CAXJIO010000016.1"/>
</dbReference>
<protein>
    <submittedName>
        <fullName evidence="1">Protein-tyrosine-phosphatase</fullName>
    </submittedName>
</protein>
<dbReference type="PANTHER" id="PTHR43428">
    <property type="entry name" value="ARSENATE REDUCTASE"/>
    <property type="match status" value="1"/>
</dbReference>
<dbReference type="EMBL" id="CAXJIO010000016">
    <property type="protein sequence ID" value="CAL2104348.1"/>
    <property type="molecule type" value="Genomic_DNA"/>
</dbReference>
<evidence type="ECO:0000313" key="2">
    <source>
        <dbReference type="Proteomes" id="UP001497527"/>
    </source>
</evidence>
<proteinExistence type="predicted"/>
<dbReference type="SUPFAM" id="SSF52788">
    <property type="entry name" value="Phosphotyrosine protein phosphatases I"/>
    <property type="match status" value="1"/>
</dbReference>
<accession>A0ABP1F1D6</accession>